<dbReference type="Gramene" id="Kaladp0040s0066.1.v1.1">
    <property type="protein sequence ID" value="Kaladp0040s0066.1.v1.1.CDS.1"/>
    <property type="gene ID" value="Kaladp0040s0066.v1.1"/>
</dbReference>
<dbReference type="Proteomes" id="UP000594263">
    <property type="component" value="Unplaced"/>
</dbReference>
<protein>
    <recommendedName>
        <fullName evidence="2">DUF7477 domain-containing protein</fullName>
    </recommendedName>
</protein>
<feature type="region of interest" description="Disordered" evidence="1">
    <location>
        <begin position="1"/>
        <end position="26"/>
    </location>
</feature>
<evidence type="ECO:0000313" key="4">
    <source>
        <dbReference type="Proteomes" id="UP000594263"/>
    </source>
</evidence>
<dbReference type="EnsemblPlants" id="Kaladp0040s0066.1.v1.1">
    <property type="protein sequence ID" value="Kaladp0040s0066.1.v1.1.CDS.1"/>
    <property type="gene ID" value="Kaladp0040s0066.v1.1"/>
</dbReference>
<evidence type="ECO:0000256" key="1">
    <source>
        <dbReference type="SAM" id="MobiDB-lite"/>
    </source>
</evidence>
<accession>A0A7N0TLS1</accession>
<name>A0A7N0TLS1_KALFE</name>
<organism evidence="3 4">
    <name type="scientific">Kalanchoe fedtschenkoi</name>
    <name type="common">Lavender scallops</name>
    <name type="synonym">South American air plant</name>
    <dbReference type="NCBI Taxonomy" id="63787"/>
    <lineage>
        <taxon>Eukaryota</taxon>
        <taxon>Viridiplantae</taxon>
        <taxon>Streptophyta</taxon>
        <taxon>Embryophyta</taxon>
        <taxon>Tracheophyta</taxon>
        <taxon>Spermatophyta</taxon>
        <taxon>Magnoliopsida</taxon>
        <taxon>eudicotyledons</taxon>
        <taxon>Gunneridae</taxon>
        <taxon>Pentapetalae</taxon>
        <taxon>Saxifragales</taxon>
        <taxon>Crassulaceae</taxon>
        <taxon>Kalanchoe</taxon>
    </lineage>
</organism>
<sequence>MGQRKWENQRGRLTRENEEDEQPKKRVRMGIPATPWISVYNSRRPMKQRCHYNVLDDRLAQHIDKGNEDSLFISSVASCQYLRSLIMDAGKGRSTSRCLLADKYNFSLLHASLLCSTLRVGLLSSHCKYIHVGSNHRTTEKSSEQGGK</sequence>
<proteinExistence type="predicted"/>
<feature type="compositionally biased region" description="Basic and acidic residues" evidence="1">
    <location>
        <begin position="1"/>
        <end position="16"/>
    </location>
</feature>
<reference evidence="3" key="1">
    <citation type="submission" date="2021-01" db="UniProtKB">
        <authorList>
            <consortium name="EnsemblPlants"/>
        </authorList>
    </citation>
    <scope>IDENTIFICATION</scope>
</reference>
<evidence type="ECO:0000313" key="3">
    <source>
        <dbReference type="EnsemblPlants" id="Kaladp0040s0066.1.v1.1.CDS.1"/>
    </source>
</evidence>
<dbReference type="AlphaFoldDB" id="A0A7N0TLS1"/>
<dbReference type="Pfam" id="PF24289">
    <property type="entry name" value="DUF7477"/>
    <property type="match status" value="1"/>
</dbReference>
<keyword evidence="4" id="KW-1185">Reference proteome</keyword>
<feature type="domain" description="DUF7477" evidence="2">
    <location>
        <begin position="6"/>
        <end position="95"/>
    </location>
</feature>
<dbReference type="InterPro" id="IPR055900">
    <property type="entry name" value="DUF7477"/>
</dbReference>
<evidence type="ECO:0000259" key="2">
    <source>
        <dbReference type="Pfam" id="PF24289"/>
    </source>
</evidence>